<dbReference type="InterPro" id="IPR050298">
    <property type="entry name" value="Gram-neg_bact_OMP"/>
</dbReference>
<dbReference type="Gene3D" id="2.40.160.10">
    <property type="entry name" value="Porin"/>
    <property type="match status" value="1"/>
</dbReference>
<dbReference type="Pfam" id="PF13609">
    <property type="entry name" value="Porin_4"/>
    <property type="match status" value="1"/>
</dbReference>
<feature type="chain" id="PRO_5045427301" evidence="11">
    <location>
        <begin position="36"/>
        <end position="404"/>
    </location>
</feature>
<feature type="signal peptide" evidence="11">
    <location>
        <begin position="1"/>
        <end position="35"/>
    </location>
</feature>
<dbReference type="PRINTS" id="PR00184">
    <property type="entry name" value="NEISSPPORIN"/>
</dbReference>
<evidence type="ECO:0000313" key="14">
    <source>
        <dbReference type="Proteomes" id="UP001302652"/>
    </source>
</evidence>
<keyword evidence="8" id="KW-0626">Porin</keyword>
<keyword evidence="4" id="KW-1134">Transmembrane beta strand</keyword>
<evidence type="ECO:0000256" key="3">
    <source>
        <dbReference type="ARBA" id="ARBA00022448"/>
    </source>
</evidence>
<evidence type="ECO:0000256" key="1">
    <source>
        <dbReference type="ARBA" id="ARBA00004571"/>
    </source>
</evidence>
<keyword evidence="9" id="KW-0472">Membrane</keyword>
<gene>
    <name evidence="13" type="ORF">RW095_16040</name>
</gene>
<dbReference type="InterPro" id="IPR023614">
    <property type="entry name" value="Porin_dom_sf"/>
</dbReference>
<keyword evidence="6 11" id="KW-0732">Signal</keyword>
<evidence type="ECO:0000256" key="11">
    <source>
        <dbReference type="SAM" id="SignalP"/>
    </source>
</evidence>
<evidence type="ECO:0000256" key="10">
    <source>
        <dbReference type="ARBA" id="ARBA00023237"/>
    </source>
</evidence>
<evidence type="ECO:0000259" key="12">
    <source>
        <dbReference type="Pfam" id="PF13609"/>
    </source>
</evidence>
<keyword evidence="14" id="KW-1185">Reference proteome</keyword>
<dbReference type="Proteomes" id="UP001302652">
    <property type="component" value="Chromosome 2"/>
</dbReference>
<protein>
    <submittedName>
        <fullName evidence="13">Porin</fullName>
    </submittedName>
</protein>
<comment type="subunit">
    <text evidence="2">Homotrimer.</text>
</comment>
<dbReference type="RefSeq" id="WP_317016885.1">
    <property type="nucleotide sequence ID" value="NZ_CP136512.1"/>
</dbReference>
<dbReference type="InterPro" id="IPR033900">
    <property type="entry name" value="Gram_neg_porin_domain"/>
</dbReference>
<evidence type="ECO:0000256" key="5">
    <source>
        <dbReference type="ARBA" id="ARBA00022692"/>
    </source>
</evidence>
<evidence type="ECO:0000256" key="4">
    <source>
        <dbReference type="ARBA" id="ARBA00022452"/>
    </source>
</evidence>
<evidence type="ECO:0000256" key="6">
    <source>
        <dbReference type="ARBA" id="ARBA00022729"/>
    </source>
</evidence>
<evidence type="ECO:0000256" key="9">
    <source>
        <dbReference type="ARBA" id="ARBA00023136"/>
    </source>
</evidence>
<dbReference type="PANTHER" id="PTHR34501:SF9">
    <property type="entry name" value="MAJOR OUTER MEMBRANE PROTEIN P.IA"/>
    <property type="match status" value="1"/>
</dbReference>
<dbReference type="PANTHER" id="PTHR34501">
    <property type="entry name" value="PROTEIN YDDL-RELATED"/>
    <property type="match status" value="1"/>
</dbReference>
<dbReference type="PRINTS" id="PR00182">
    <property type="entry name" value="ECOLNEIPORIN"/>
</dbReference>
<keyword evidence="10" id="KW-0998">Cell outer membrane</keyword>
<keyword evidence="7" id="KW-0406">Ion transport</keyword>
<dbReference type="EMBL" id="CP136512">
    <property type="protein sequence ID" value="WOD14856.1"/>
    <property type="molecule type" value="Genomic_DNA"/>
</dbReference>
<dbReference type="InterPro" id="IPR001702">
    <property type="entry name" value="Porin_Gram-ve"/>
</dbReference>
<evidence type="ECO:0000256" key="8">
    <source>
        <dbReference type="ARBA" id="ARBA00023114"/>
    </source>
</evidence>
<proteinExistence type="predicted"/>
<reference evidence="13 14" key="1">
    <citation type="submission" date="2023-10" db="EMBL/GenBank/DDBJ databases">
        <title>Surface-active antibiotics is a multifunctional adaptation for post-fire microbes.</title>
        <authorList>
            <person name="Liu M.D."/>
            <person name="Du Y."/>
            <person name="Koupaei S.K."/>
            <person name="Kim N.R."/>
            <person name="Zhang W."/>
            <person name="Traxler M.F."/>
        </authorList>
    </citation>
    <scope>NUCLEOTIDE SEQUENCE [LARGE SCALE GENOMIC DNA]</scope>
    <source>
        <strain evidence="13 14">F3</strain>
    </source>
</reference>
<evidence type="ECO:0000256" key="7">
    <source>
        <dbReference type="ARBA" id="ARBA00023065"/>
    </source>
</evidence>
<keyword evidence="5" id="KW-0812">Transmembrane</keyword>
<dbReference type="SUPFAM" id="SSF56935">
    <property type="entry name" value="Porins"/>
    <property type="match status" value="1"/>
</dbReference>
<accession>A0ABZ0EEA3</accession>
<organism evidence="13 14">
    <name type="scientific">Paraburkholderia kirstenboschensis</name>
    <dbReference type="NCBI Taxonomy" id="1245436"/>
    <lineage>
        <taxon>Bacteria</taxon>
        <taxon>Pseudomonadati</taxon>
        <taxon>Pseudomonadota</taxon>
        <taxon>Betaproteobacteria</taxon>
        <taxon>Burkholderiales</taxon>
        <taxon>Burkholderiaceae</taxon>
        <taxon>Paraburkholderia</taxon>
    </lineage>
</organism>
<comment type="subcellular location">
    <subcellularLocation>
        <location evidence="1">Cell outer membrane</location>
        <topology evidence="1">Multi-pass membrane protein</topology>
    </subcellularLocation>
</comment>
<name>A0ABZ0EEA3_9BURK</name>
<evidence type="ECO:0000256" key="2">
    <source>
        <dbReference type="ARBA" id="ARBA00011233"/>
    </source>
</evidence>
<sequence length="404" mass="41543">MHKPFATTSSSKPFSARAALAFAALAAAASAPVHAQSSVTLYGIIDEGINYTSNVQTSPGHGHNLYSLSSGILSGSRWGLRGVEDLGGGLKALFVLESGFDVNNGKMGQGSLLFGRQAYVGLSGRFGTVTLGRQYDPVVDYIHPLMPSAMFSGSIGAHPGDLDNLNNTNRVNNAVKYRTPSYAGLTAEGMYSFGGVPGSMAGNQIYSIGAGYARGPLNVGVGYLSARNPNASFFGTAVGATAATNNFGSSPVINGYASAQSEEIISAGATYAIGAATVGAIYSNTKYKHLSGAASVLNPAGMGGTATFNSAELSFQYQLTTALSVGAAYNYTDGGAANDAKYHQGALSADYVVSKRTDFYLIGVLQHASGTDSTGHAARASLNGLTPSSGNQQATVRFAVRHKF</sequence>
<keyword evidence="3" id="KW-0813">Transport</keyword>
<dbReference type="InterPro" id="IPR002299">
    <property type="entry name" value="Porin_Neis"/>
</dbReference>
<feature type="domain" description="Porin" evidence="12">
    <location>
        <begin position="23"/>
        <end position="361"/>
    </location>
</feature>
<dbReference type="CDD" id="cd00342">
    <property type="entry name" value="gram_neg_porins"/>
    <property type="match status" value="1"/>
</dbReference>
<evidence type="ECO:0000313" key="13">
    <source>
        <dbReference type="EMBL" id="WOD14856.1"/>
    </source>
</evidence>